<dbReference type="NCBIfam" id="TIGR02425">
    <property type="entry name" value="decarb_PcaC"/>
    <property type="match status" value="1"/>
</dbReference>
<proteinExistence type="predicted"/>
<dbReference type="GO" id="GO:0051920">
    <property type="term" value="F:peroxiredoxin activity"/>
    <property type="evidence" value="ECO:0007669"/>
    <property type="project" value="InterPro"/>
</dbReference>
<dbReference type="InterPro" id="IPR012788">
    <property type="entry name" value="Decarb_PcaC"/>
</dbReference>
<dbReference type="Proteomes" id="UP000217881">
    <property type="component" value="Unassembled WGS sequence"/>
</dbReference>
<evidence type="ECO:0000313" key="2">
    <source>
        <dbReference type="EMBL" id="PCC55108.1"/>
    </source>
</evidence>
<dbReference type="PANTHER" id="PTHR33570:SF2">
    <property type="entry name" value="CARBOXYMUCONOLACTONE DECARBOXYLASE-LIKE DOMAIN-CONTAINING PROTEIN"/>
    <property type="match status" value="1"/>
</dbReference>
<organism evidence="2 3">
    <name type="scientific">Brevibacterium aurantiacum</name>
    <dbReference type="NCBI Taxonomy" id="273384"/>
    <lineage>
        <taxon>Bacteria</taxon>
        <taxon>Bacillati</taxon>
        <taxon>Actinomycetota</taxon>
        <taxon>Actinomycetes</taxon>
        <taxon>Micrococcales</taxon>
        <taxon>Brevibacteriaceae</taxon>
        <taxon>Brevibacterium</taxon>
    </lineage>
</organism>
<dbReference type="SUPFAM" id="SSF69118">
    <property type="entry name" value="AhpD-like"/>
    <property type="match status" value="1"/>
</dbReference>
<protein>
    <submittedName>
        <fullName evidence="2">4-carboxymuconolactone decarboxylase</fullName>
    </submittedName>
</protein>
<dbReference type="AlphaFoldDB" id="A0A2A3ZU85"/>
<dbReference type="RefSeq" id="WP_096145689.1">
    <property type="nucleotide sequence ID" value="NZ_NRHA01000005.1"/>
</dbReference>
<sequence length="132" mass="14582">MTDETTKAEVFEAGQAMRRKVLGDAHVDRSLAAATEFSRPIQELVTQYCWGEVWTREELAPRERSLINLAMLTALNRNHELGVHVKGAYNNGVTPAEIQEVLLQTAIYVGVPAALESFRVAESTLKELGADV</sequence>
<dbReference type="EMBL" id="NRHA01000005">
    <property type="protein sequence ID" value="PCC55108.1"/>
    <property type="molecule type" value="Genomic_DNA"/>
</dbReference>
<evidence type="ECO:0000259" key="1">
    <source>
        <dbReference type="Pfam" id="PF02627"/>
    </source>
</evidence>
<feature type="domain" description="Carboxymuconolactone decarboxylase-like" evidence="1">
    <location>
        <begin position="41"/>
        <end position="122"/>
    </location>
</feature>
<evidence type="ECO:0000313" key="3">
    <source>
        <dbReference type="Proteomes" id="UP000217881"/>
    </source>
</evidence>
<comment type="caution">
    <text evidence="2">The sequence shown here is derived from an EMBL/GenBank/DDBJ whole genome shotgun (WGS) entry which is preliminary data.</text>
</comment>
<gene>
    <name evidence="2" type="primary">pcaC</name>
    <name evidence="2" type="ORF">CIK59_02800</name>
</gene>
<dbReference type="PANTHER" id="PTHR33570">
    <property type="entry name" value="4-CARBOXYMUCONOLACTONE DECARBOXYLASE FAMILY PROTEIN"/>
    <property type="match status" value="1"/>
</dbReference>
<accession>A0A2A3ZU85</accession>
<dbReference type="InterPro" id="IPR029032">
    <property type="entry name" value="AhpD-like"/>
</dbReference>
<dbReference type="Pfam" id="PF02627">
    <property type="entry name" value="CMD"/>
    <property type="match status" value="1"/>
</dbReference>
<dbReference type="Gene3D" id="1.20.1290.10">
    <property type="entry name" value="AhpD-like"/>
    <property type="match status" value="1"/>
</dbReference>
<dbReference type="InterPro" id="IPR003779">
    <property type="entry name" value="CMD-like"/>
</dbReference>
<dbReference type="InterPro" id="IPR052512">
    <property type="entry name" value="4CMD/NDH-1_regulator"/>
</dbReference>
<reference evidence="2 3" key="1">
    <citation type="journal article" date="2017" name="Elife">
        <title>Extensive horizontal gene transfer in cheese-associated bacteria.</title>
        <authorList>
            <person name="Bonham K.S."/>
            <person name="Wolfe B.E."/>
            <person name="Dutton R.J."/>
        </authorList>
    </citation>
    <scope>NUCLEOTIDE SEQUENCE [LARGE SCALE GENOMIC DNA]</scope>
    <source>
        <strain evidence="2 3">738_8</strain>
    </source>
</reference>
<name>A0A2A3ZU85_BREAU</name>